<dbReference type="Proteomes" id="UP000824063">
    <property type="component" value="Unassembled WGS sequence"/>
</dbReference>
<dbReference type="GO" id="GO:0008080">
    <property type="term" value="F:N-acetyltransferase activity"/>
    <property type="evidence" value="ECO:0007669"/>
    <property type="project" value="InterPro"/>
</dbReference>
<accession>A0A9D2F872</accession>
<protein>
    <submittedName>
        <fullName evidence="3">GNAT family N-acetyltransferase</fullName>
    </submittedName>
</protein>
<dbReference type="PANTHER" id="PTHR13947">
    <property type="entry name" value="GNAT FAMILY N-ACETYLTRANSFERASE"/>
    <property type="match status" value="1"/>
</dbReference>
<evidence type="ECO:0000313" key="3">
    <source>
        <dbReference type="EMBL" id="HIZ54265.1"/>
    </source>
</evidence>
<name>A0A9D2F872_9ENTE</name>
<dbReference type="Gene3D" id="3.40.630.30">
    <property type="match status" value="1"/>
</dbReference>
<evidence type="ECO:0000313" key="4">
    <source>
        <dbReference type="Proteomes" id="UP000824063"/>
    </source>
</evidence>
<reference evidence="3" key="2">
    <citation type="submission" date="2021-04" db="EMBL/GenBank/DDBJ databases">
        <authorList>
            <person name="Gilroy R."/>
        </authorList>
    </citation>
    <scope>NUCLEOTIDE SEQUENCE</scope>
    <source>
        <strain evidence="3">CHK172-16539</strain>
    </source>
</reference>
<dbReference type="InterPro" id="IPR050769">
    <property type="entry name" value="NAT_camello-type"/>
</dbReference>
<feature type="domain" description="N-acetyltransferase" evidence="2">
    <location>
        <begin position="1"/>
        <end position="159"/>
    </location>
</feature>
<dbReference type="Pfam" id="PF00583">
    <property type="entry name" value="Acetyltransf_1"/>
    <property type="match status" value="1"/>
</dbReference>
<comment type="caution">
    <text evidence="3">The sequence shown here is derived from an EMBL/GenBank/DDBJ whole genome shotgun (WGS) entry which is preliminary data.</text>
</comment>
<reference evidence="3" key="1">
    <citation type="journal article" date="2021" name="PeerJ">
        <title>Extensive microbial diversity within the chicken gut microbiome revealed by metagenomics and culture.</title>
        <authorList>
            <person name="Gilroy R."/>
            <person name="Ravi A."/>
            <person name="Getino M."/>
            <person name="Pursley I."/>
            <person name="Horton D.L."/>
            <person name="Alikhan N.F."/>
            <person name="Baker D."/>
            <person name="Gharbi K."/>
            <person name="Hall N."/>
            <person name="Watson M."/>
            <person name="Adriaenssens E.M."/>
            <person name="Foster-Nyarko E."/>
            <person name="Jarju S."/>
            <person name="Secka A."/>
            <person name="Antonio M."/>
            <person name="Oren A."/>
            <person name="Chaudhuri R.R."/>
            <person name="La Ragione R."/>
            <person name="Hildebrand F."/>
            <person name="Pallen M.J."/>
        </authorList>
    </citation>
    <scope>NUCLEOTIDE SEQUENCE</scope>
    <source>
        <strain evidence="3">CHK172-16539</strain>
    </source>
</reference>
<sequence length="159" mass="17981">MLIREIQIKDNEAIKKIIQNSLESLGLAIPGSAYFDPQLSHLQQYYSGLAQANYWIVEHEGQVVGGVGIAPFNEQAKICELQKLYLSPQAQGLGLANQLMETALAFAQKHYNYCYLETMHELVAACRLYEKFDFTLLAEPLEGSEHSAMDAWYLKHLNN</sequence>
<proteinExistence type="predicted"/>
<dbReference type="EMBL" id="DXBN01000233">
    <property type="protein sequence ID" value="HIZ54265.1"/>
    <property type="molecule type" value="Genomic_DNA"/>
</dbReference>
<evidence type="ECO:0000256" key="1">
    <source>
        <dbReference type="ARBA" id="ARBA00022679"/>
    </source>
</evidence>
<dbReference type="SUPFAM" id="SSF55729">
    <property type="entry name" value="Acyl-CoA N-acyltransferases (Nat)"/>
    <property type="match status" value="1"/>
</dbReference>
<dbReference type="CDD" id="cd04301">
    <property type="entry name" value="NAT_SF"/>
    <property type="match status" value="1"/>
</dbReference>
<gene>
    <name evidence="3" type="ORF">IAA20_10015</name>
</gene>
<dbReference type="AlphaFoldDB" id="A0A9D2F872"/>
<dbReference type="PROSITE" id="PS51186">
    <property type="entry name" value="GNAT"/>
    <property type="match status" value="1"/>
</dbReference>
<keyword evidence="1" id="KW-0808">Transferase</keyword>
<dbReference type="InterPro" id="IPR000182">
    <property type="entry name" value="GNAT_dom"/>
</dbReference>
<evidence type="ECO:0000259" key="2">
    <source>
        <dbReference type="PROSITE" id="PS51186"/>
    </source>
</evidence>
<dbReference type="PANTHER" id="PTHR13947:SF37">
    <property type="entry name" value="LD18367P"/>
    <property type="match status" value="1"/>
</dbReference>
<dbReference type="InterPro" id="IPR016181">
    <property type="entry name" value="Acyl_CoA_acyltransferase"/>
</dbReference>
<organism evidence="3 4">
    <name type="scientific">Candidatus Enterococcus avicola</name>
    <dbReference type="NCBI Taxonomy" id="2838561"/>
    <lineage>
        <taxon>Bacteria</taxon>
        <taxon>Bacillati</taxon>
        <taxon>Bacillota</taxon>
        <taxon>Bacilli</taxon>
        <taxon>Lactobacillales</taxon>
        <taxon>Enterococcaceae</taxon>
        <taxon>Enterococcus</taxon>
    </lineage>
</organism>